<dbReference type="GO" id="GO:0046872">
    <property type="term" value="F:metal ion binding"/>
    <property type="evidence" value="ECO:0007669"/>
    <property type="project" value="UniProtKB-KW"/>
</dbReference>
<evidence type="ECO:0000256" key="2">
    <source>
        <dbReference type="ARBA" id="ARBA00023180"/>
    </source>
</evidence>
<dbReference type="Gene3D" id="2.160.20.10">
    <property type="entry name" value="Single-stranded right-handed beta-helix, Pectin lyase-like"/>
    <property type="match status" value="1"/>
</dbReference>
<feature type="chain" id="PRO_5030846218" evidence="3">
    <location>
        <begin position="36"/>
        <end position="1094"/>
    </location>
</feature>
<keyword evidence="3" id="KW-0732">Signal</keyword>
<dbReference type="InterPro" id="IPR012334">
    <property type="entry name" value="Pectin_lyas_fold"/>
</dbReference>
<feature type="non-terminal residue" evidence="5">
    <location>
        <position position="1094"/>
    </location>
</feature>
<proteinExistence type="predicted"/>
<dbReference type="Pfam" id="PF02368">
    <property type="entry name" value="Big_2"/>
    <property type="match status" value="1"/>
</dbReference>
<dbReference type="SMART" id="SM00635">
    <property type="entry name" value="BID_2"/>
    <property type="match status" value="1"/>
</dbReference>
<dbReference type="AlphaFoldDB" id="A0A7W2R490"/>
<name>A0A7W2R490_9FLAO</name>
<keyword evidence="1" id="KW-0479">Metal-binding</keyword>
<sequence length="1094" mass="115104">MIPKIYANQIITKPNFKFKFLLYLLLISISSSSYSQQPAFPSAFGAGAYTTGGRGGAVLHVTNLNDSGPGSFREAFFTAGARTIVFDVSGVINLQTVIYTEETMHSNLTVNGFSAPYGGITIIGSEIKIGGTVGNHIWRGIRFRNGYKSQQGPYFLNRNCLQYNQGSNIIVDRCSFAYANSQAVGADAASGSGSGGNITFQNLLIGNTSQGMIIGNSNGPGYGGASILRNVISNSGWRHPKIGGEVKLDLINNFSHNWQGRTIRTDAYDFRLNHIGNHYQGGAVTNVGQRSDKKLFATWTNGTMNPQIWDEDNFVSPENRPTDYPSNPINGWYLFADSTFPIKPEWFVRNRLPMQGRIISVLSSSALKKELFQKVGACEYIANDGTVKYYRDHIDEVLVSAAQTRAMTGYVPNNQYESLANDLINTMPSEKRPSNFYISNPHIPEIWFKANVPEGQDHNDIAPSGYTWLEEYLNQVDKPNDAIAVQDVELTPNTAELAIAETLQLSTTFTPTNATNKNGTWTSNAEDIATVDAKGLVTAISVGEVSITFTSADGKFKAISIVTVFPEALQGSAGSDQLICEGATATLTASGGTNYVWSTGETTESIQVTPETTTTFTVIVSDAYDQSDEASVTVTVTPKPEANAGEDQTICNGETTTLTATGGTSYLWSTGETTASIEVNPTADTVYSVEVSTNSCFSTDEVSVFVKEAPELIITGDLIISEGESTTLTVSGGDGYEWNTGETTQSITVSPGVTTTYSVSSISPSGCSSNVEIIVTVAQQVVANAGEDIDICAGTATILTASGGSTYLWSTGATTESIEVSPNETTNFSVTVYDITGTNSDTDEVTVTVNPLPTVDAGSGSTIDAGESVTLTATGATSYKWSNGETGETINVSPTATTTYTVIGTSNGCKATDTVIVTVTNTVEVIADAGADQSICAGSSATLTATGGATYLWSTGATTESISVSPSSTTTYSVTAYDESGQYSDTDEVKVTVNALPIVEAGGNVTINSGDNVTLTATGATTYKWSNGATGASITVSPSTSRTYTVTGISNGCEATDTIRVTVTNTVEVVADAGADQSICAGSSATLTATGGAT</sequence>
<dbReference type="SUPFAM" id="SSF49373">
    <property type="entry name" value="Invasin/intimin cell-adhesion fragments"/>
    <property type="match status" value="1"/>
</dbReference>
<evidence type="ECO:0000313" key="6">
    <source>
        <dbReference type="Proteomes" id="UP000541857"/>
    </source>
</evidence>
<evidence type="ECO:0000256" key="1">
    <source>
        <dbReference type="ARBA" id="ARBA00022723"/>
    </source>
</evidence>
<dbReference type="InterPro" id="IPR008964">
    <property type="entry name" value="Invasin/intimin_cell_adhesion"/>
</dbReference>
<reference evidence="5 6" key="1">
    <citation type="submission" date="2020-07" db="EMBL/GenBank/DDBJ databases">
        <title>Bacterium isolated from marine sediment.</title>
        <authorList>
            <person name="Shang D."/>
        </authorList>
    </citation>
    <scope>NUCLEOTIDE SEQUENCE [LARGE SCALE GENOMIC DNA]</scope>
    <source>
        <strain evidence="5 6">F6074</strain>
    </source>
</reference>
<dbReference type="Proteomes" id="UP000541857">
    <property type="component" value="Unassembled WGS sequence"/>
</dbReference>
<dbReference type="InterPro" id="IPR011050">
    <property type="entry name" value="Pectin_lyase_fold/virulence"/>
</dbReference>
<feature type="signal peptide" evidence="3">
    <location>
        <begin position="1"/>
        <end position="35"/>
    </location>
</feature>
<dbReference type="Gene3D" id="2.60.40.1080">
    <property type="match status" value="1"/>
</dbReference>
<accession>A0A7W2R490</accession>
<dbReference type="PANTHER" id="PTHR42970">
    <property type="entry name" value="PECTATE LYASE C-RELATED"/>
    <property type="match status" value="1"/>
</dbReference>
<evidence type="ECO:0000313" key="5">
    <source>
        <dbReference type="EMBL" id="MBA6153569.1"/>
    </source>
</evidence>
<keyword evidence="6" id="KW-1185">Reference proteome</keyword>
<dbReference type="EMBL" id="JACGLT010000010">
    <property type="protein sequence ID" value="MBA6153569.1"/>
    <property type="molecule type" value="Genomic_DNA"/>
</dbReference>
<dbReference type="SUPFAM" id="SSF51126">
    <property type="entry name" value="Pectin lyase-like"/>
    <property type="match status" value="1"/>
</dbReference>
<organism evidence="5 6">
    <name type="scientific">Gelidibacter maritimus</name>
    <dbReference type="NCBI Taxonomy" id="2761487"/>
    <lineage>
        <taxon>Bacteria</taxon>
        <taxon>Pseudomonadati</taxon>
        <taxon>Bacteroidota</taxon>
        <taxon>Flavobacteriia</taxon>
        <taxon>Flavobacteriales</taxon>
        <taxon>Flavobacteriaceae</taxon>
        <taxon>Gelidibacter</taxon>
    </lineage>
</organism>
<gene>
    <name evidence="5" type="ORF">H3Z82_12615</name>
</gene>
<feature type="domain" description="BIG2" evidence="4">
    <location>
        <begin position="484"/>
        <end position="561"/>
    </location>
</feature>
<comment type="caution">
    <text evidence="5">The sequence shown here is derived from an EMBL/GenBank/DDBJ whole genome shotgun (WGS) entry which is preliminary data.</text>
</comment>
<evidence type="ECO:0000256" key="3">
    <source>
        <dbReference type="SAM" id="SignalP"/>
    </source>
</evidence>
<keyword evidence="2" id="KW-0325">Glycoprotein</keyword>
<dbReference type="PANTHER" id="PTHR42970:SF1">
    <property type="entry name" value="PECTATE LYASE C-RELATED"/>
    <property type="match status" value="1"/>
</dbReference>
<dbReference type="InterPro" id="IPR052063">
    <property type="entry name" value="Polysaccharide_Lyase_1"/>
</dbReference>
<protein>
    <submittedName>
        <fullName evidence="5">Ig-like domain-containing protein</fullName>
    </submittedName>
</protein>
<dbReference type="InterPro" id="IPR003343">
    <property type="entry name" value="Big_2"/>
</dbReference>
<dbReference type="RefSeq" id="WP_182205869.1">
    <property type="nucleotide sequence ID" value="NZ_JACGLT010000010.1"/>
</dbReference>
<evidence type="ECO:0000259" key="4">
    <source>
        <dbReference type="SMART" id="SM00635"/>
    </source>
</evidence>